<dbReference type="HOGENOM" id="CLU_101473_1_0_1"/>
<proteinExistence type="inferred from homology"/>
<dbReference type="OrthoDB" id="19091at2759"/>
<name>A0A0C2X2Z9_AMAMK</name>
<sequence>MADSLSAECTPLKQKYDSCFNAWFEGYLDPAIANNTSAEERAAYSKMKADEYQAKCGQIWEKYRECVQKAVKKRGLEKLLEQAREEFALKEPPPPPTQFKK</sequence>
<dbReference type="PANTHER" id="PTHR46403">
    <property type="entry name" value="TP53-REGULATED INHIBITOR OF APOPTOSIS 1"/>
    <property type="match status" value="1"/>
</dbReference>
<comment type="similarity">
    <text evidence="1">Belongs to the TRIAP1/MDM35 family.</text>
</comment>
<dbReference type="GO" id="GO:1990050">
    <property type="term" value="F:phosphatidic acid transfer activity"/>
    <property type="evidence" value="ECO:0007669"/>
    <property type="project" value="TreeGrafter"/>
</dbReference>
<reference evidence="3 4" key="1">
    <citation type="submission" date="2014-04" db="EMBL/GenBank/DDBJ databases">
        <title>Evolutionary Origins and Diversification of the Mycorrhizal Mutualists.</title>
        <authorList>
            <consortium name="DOE Joint Genome Institute"/>
            <consortium name="Mycorrhizal Genomics Consortium"/>
            <person name="Kohler A."/>
            <person name="Kuo A."/>
            <person name="Nagy L.G."/>
            <person name="Floudas D."/>
            <person name="Copeland A."/>
            <person name="Barry K.W."/>
            <person name="Cichocki N."/>
            <person name="Veneault-Fourrey C."/>
            <person name="LaButti K."/>
            <person name="Lindquist E.A."/>
            <person name="Lipzen A."/>
            <person name="Lundell T."/>
            <person name="Morin E."/>
            <person name="Murat C."/>
            <person name="Riley R."/>
            <person name="Ohm R."/>
            <person name="Sun H."/>
            <person name="Tunlid A."/>
            <person name="Henrissat B."/>
            <person name="Grigoriev I.V."/>
            <person name="Hibbett D.S."/>
            <person name="Martin F."/>
        </authorList>
    </citation>
    <scope>NUCLEOTIDE SEQUENCE [LARGE SCALE GENOMIC DNA]</scope>
    <source>
        <strain evidence="3 4">Koide BX008</strain>
    </source>
</reference>
<organism evidence="3 4">
    <name type="scientific">Amanita muscaria (strain Koide BX008)</name>
    <dbReference type="NCBI Taxonomy" id="946122"/>
    <lineage>
        <taxon>Eukaryota</taxon>
        <taxon>Fungi</taxon>
        <taxon>Dikarya</taxon>
        <taxon>Basidiomycota</taxon>
        <taxon>Agaricomycotina</taxon>
        <taxon>Agaricomycetes</taxon>
        <taxon>Agaricomycetidae</taxon>
        <taxon>Agaricales</taxon>
        <taxon>Pluteineae</taxon>
        <taxon>Amanitaceae</taxon>
        <taxon>Amanita</taxon>
    </lineage>
</organism>
<evidence type="ECO:0008006" key="5">
    <source>
        <dbReference type="Google" id="ProtNLM"/>
    </source>
</evidence>
<dbReference type="GO" id="GO:0005758">
    <property type="term" value="C:mitochondrial intermembrane space"/>
    <property type="evidence" value="ECO:0007669"/>
    <property type="project" value="TreeGrafter"/>
</dbReference>
<evidence type="ECO:0000256" key="1">
    <source>
        <dbReference type="ARBA" id="ARBA00006196"/>
    </source>
</evidence>
<dbReference type="GO" id="GO:0005634">
    <property type="term" value="C:nucleus"/>
    <property type="evidence" value="ECO:0007669"/>
    <property type="project" value="TreeGrafter"/>
</dbReference>
<dbReference type="FunCoup" id="A0A0C2X2Z9">
    <property type="interactions" value="103"/>
</dbReference>
<evidence type="ECO:0000313" key="3">
    <source>
        <dbReference type="EMBL" id="KIL63551.1"/>
    </source>
</evidence>
<gene>
    <name evidence="3" type="ORF">M378DRAFT_164450</name>
</gene>
<dbReference type="STRING" id="946122.A0A0C2X2Z9"/>
<dbReference type="GO" id="GO:0045332">
    <property type="term" value="P:phospholipid translocation"/>
    <property type="evidence" value="ECO:0007669"/>
    <property type="project" value="TreeGrafter"/>
</dbReference>
<dbReference type="EMBL" id="KN818258">
    <property type="protein sequence ID" value="KIL63551.1"/>
    <property type="molecule type" value="Genomic_DNA"/>
</dbReference>
<dbReference type="GO" id="GO:0005829">
    <property type="term" value="C:cytosol"/>
    <property type="evidence" value="ECO:0007669"/>
    <property type="project" value="TreeGrafter"/>
</dbReference>
<dbReference type="PANTHER" id="PTHR46403:SF1">
    <property type="entry name" value="TP53-REGULATED INHIBITOR OF APOPTOSIS 1"/>
    <property type="match status" value="1"/>
</dbReference>
<dbReference type="Pfam" id="PF05254">
    <property type="entry name" value="UPF0203"/>
    <property type="match status" value="1"/>
</dbReference>
<dbReference type="AlphaFoldDB" id="A0A0C2X2Z9"/>
<dbReference type="Proteomes" id="UP000054549">
    <property type="component" value="Unassembled WGS sequence"/>
</dbReference>
<keyword evidence="2" id="KW-1015">Disulfide bond</keyword>
<evidence type="ECO:0000256" key="2">
    <source>
        <dbReference type="ARBA" id="ARBA00023157"/>
    </source>
</evidence>
<protein>
    <recommendedName>
        <fullName evidence="5">Mitochondrial distribution and morphology protein 35</fullName>
    </recommendedName>
</protein>
<accession>A0A0C2X2Z9</accession>
<evidence type="ECO:0000313" key="4">
    <source>
        <dbReference type="Proteomes" id="UP000054549"/>
    </source>
</evidence>
<dbReference type="InParanoid" id="A0A0C2X2Z9"/>
<dbReference type="InterPro" id="IPR007918">
    <property type="entry name" value="MDM35_apoptosis"/>
</dbReference>
<keyword evidence="4" id="KW-1185">Reference proteome</keyword>